<dbReference type="GO" id="GO:0003886">
    <property type="term" value="F:DNA (cytosine-5-)-methyltransferase activity"/>
    <property type="evidence" value="ECO:0007669"/>
    <property type="project" value="UniProtKB-EC"/>
</dbReference>
<dbReference type="EMBL" id="NQVE01000076">
    <property type="protein sequence ID" value="RAL49710.1"/>
    <property type="molecule type" value="Genomic_DNA"/>
</dbReference>
<keyword evidence="6" id="KW-1185">Reference proteome</keyword>
<keyword evidence="4" id="KW-0949">S-adenosyl-L-methionine</keyword>
<evidence type="ECO:0000313" key="5">
    <source>
        <dbReference type="EMBL" id="RAL49710.1"/>
    </source>
</evidence>
<dbReference type="EC" id="2.1.1.37" evidence="1"/>
<dbReference type="InterPro" id="IPR029063">
    <property type="entry name" value="SAM-dependent_MTases_sf"/>
</dbReference>
<dbReference type="InterPro" id="IPR001525">
    <property type="entry name" value="C5_MeTfrase"/>
</dbReference>
<reference evidence="5 6" key="1">
    <citation type="submission" date="2018-06" db="EMBL/GenBank/DDBJ databases">
        <title>The Genome of Cuscuta australis (Dodder) Provides Insight into the Evolution of Plant Parasitism.</title>
        <authorList>
            <person name="Liu H."/>
        </authorList>
    </citation>
    <scope>NUCLEOTIDE SEQUENCE [LARGE SCALE GENOMIC DNA]</scope>
    <source>
        <strain evidence="6">cv. Yunnan</strain>
        <tissue evidence="5">Vines</tissue>
    </source>
</reference>
<sequence length="103" mass="11789">MHNDLVALSFVEYFRPKFLLIGNARNLVSFDNMKPFQLIISSLLEMGYQVRFGVLQEAVFYGVAQFGTSDYILVLNITKQHPLQYLGVEAILATLLRTFFLPL</sequence>
<dbReference type="PANTHER" id="PTHR10629">
    <property type="entry name" value="CYTOSINE-SPECIFIC METHYLTRANSFERASE"/>
    <property type="match status" value="1"/>
</dbReference>
<evidence type="ECO:0000256" key="4">
    <source>
        <dbReference type="ARBA" id="ARBA00022691"/>
    </source>
</evidence>
<keyword evidence="3" id="KW-0808">Transferase</keyword>
<gene>
    <name evidence="5" type="ORF">DM860_002001</name>
</gene>
<dbReference type="SUPFAM" id="SSF53335">
    <property type="entry name" value="S-adenosyl-L-methionine-dependent methyltransferases"/>
    <property type="match status" value="1"/>
</dbReference>
<dbReference type="GO" id="GO:0005634">
    <property type="term" value="C:nucleus"/>
    <property type="evidence" value="ECO:0007669"/>
    <property type="project" value="TreeGrafter"/>
</dbReference>
<evidence type="ECO:0000256" key="2">
    <source>
        <dbReference type="ARBA" id="ARBA00022603"/>
    </source>
</evidence>
<organism evidence="5 6">
    <name type="scientific">Cuscuta australis</name>
    <dbReference type="NCBI Taxonomy" id="267555"/>
    <lineage>
        <taxon>Eukaryota</taxon>
        <taxon>Viridiplantae</taxon>
        <taxon>Streptophyta</taxon>
        <taxon>Embryophyta</taxon>
        <taxon>Tracheophyta</taxon>
        <taxon>Spermatophyta</taxon>
        <taxon>Magnoliopsida</taxon>
        <taxon>eudicotyledons</taxon>
        <taxon>Gunneridae</taxon>
        <taxon>Pentapetalae</taxon>
        <taxon>asterids</taxon>
        <taxon>lamiids</taxon>
        <taxon>Solanales</taxon>
        <taxon>Convolvulaceae</taxon>
        <taxon>Cuscuteae</taxon>
        <taxon>Cuscuta</taxon>
        <taxon>Cuscuta subgen. Grammica</taxon>
        <taxon>Cuscuta sect. Cleistogrammica</taxon>
    </lineage>
</organism>
<keyword evidence="2" id="KW-0489">Methyltransferase</keyword>
<dbReference type="PANTHER" id="PTHR10629:SF60">
    <property type="entry name" value="DNA (CYTOSINE-5)-METHYLTRANSFERASE 1A"/>
    <property type="match status" value="1"/>
</dbReference>
<dbReference type="InterPro" id="IPR050390">
    <property type="entry name" value="C5-Methyltransferase"/>
</dbReference>
<proteinExistence type="predicted"/>
<dbReference type="Pfam" id="PF00145">
    <property type="entry name" value="DNA_methylase"/>
    <property type="match status" value="1"/>
</dbReference>
<protein>
    <recommendedName>
        <fullName evidence="1">DNA (cytosine-5-)-methyltransferase</fullName>
        <ecNumber evidence="1">2.1.1.37</ecNumber>
    </recommendedName>
</protein>
<dbReference type="Gene3D" id="3.40.50.150">
    <property type="entry name" value="Vaccinia Virus protein VP39"/>
    <property type="match status" value="1"/>
</dbReference>
<dbReference type="GO" id="GO:0003677">
    <property type="term" value="F:DNA binding"/>
    <property type="evidence" value="ECO:0007669"/>
    <property type="project" value="TreeGrafter"/>
</dbReference>
<evidence type="ECO:0000256" key="3">
    <source>
        <dbReference type="ARBA" id="ARBA00022679"/>
    </source>
</evidence>
<comment type="caution">
    <text evidence="5">The sequence shown here is derived from an EMBL/GenBank/DDBJ whole genome shotgun (WGS) entry which is preliminary data.</text>
</comment>
<evidence type="ECO:0000256" key="1">
    <source>
        <dbReference type="ARBA" id="ARBA00011975"/>
    </source>
</evidence>
<name>A0A328DWX1_9ASTE</name>
<dbReference type="GO" id="GO:0032259">
    <property type="term" value="P:methylation"/>
    <property type="evidence" value="ECO:0007669"/>
    <property type="project" value="UniProtKB-KW"/>
</dbReference>
<dbReference type="Proteomes" id="UP000249390">
    <property type="component" value="Unassembled WGS sequence"/>
</dbReference>
<accession>A0A328DWX1</accession>
<dbReference type="AlphaFoldDB" id="A0A328DWX1"/>
<evidence type="ECO:0000313" key="6">
    <source>
        <dbReference type="Proteomes" id="UP000249390"/>
    </source>
</evidence>
<dbReference type="GO" id="GO:0044027">
    <property type="term" value="P:negative regulation of gene expression via chromosomal CpG island methylation"/>
    <property type="evidence" value="ECO:0007669"/>
    <property type="project" value="TreeGrafter"/>
</dbReference>